<dbReference type="AlphaFoldDB" id="A0A1Y2EP31"/>
<keyword evidence="6" id="KW-0732">Signal</keyword>
<name>A0A1Y2EP31_9FUNG</name>
<evidence type="ECO:0000256" key="1">
    <source>
        <dbReference type="ARBA" id="ARBA00011073"/>
    </source>
</evidence>
<dbReference type="PRINTS" id="PR00723">
    <property type="entry name" value="SUBTILISIN"/>
</dbReference>
<dbReference type="Pfam" id="PF00082">
    <property type="entry name" value="Peptidase_S8"/>
    <property type="match status" value="1"/>
</dbReference>
<dbReference type="Gene3D" id="3.40.50.200">
    <property type="entry name" value="Peptidase S8/S53 domain"/>
    <property type="match status" value="1"/>
</dbReference>
<dbReference type="SUPFAM" id="SSF52743">
    <property type="entry name" value="Subtilisin-like"/>
    <property type="match status" value="1"/>
</dbReference>
<dbReference type="GO" id="GO:0004252">
    <property type="term" value="F:serine-type endopeptidase activity"/>
    <property type="evidence" value="ECO:0007669"/>
    <property type="project" value="UniProtKB-UniRule"/>
</dbReference>
<comment type="caution">
    <text evidence="8">The sequence shown here is derived from an EMBL/GenBank/DDBJ whole genome shotgun (WGS) entry which is preliminary data.</text>
</comment>
<dbReference type="PROSITE" id="PS00138">
    <property type="entry name" value="SUBTILASE_SER"/>
    <property type="match status" value="1"/>
</dbReference>
<dbReference type="GO" id="GO:0005615">
    <property type="term" value="C:extracellular space"/>
    <property type="evidence" value="ECO:0007669"/>
    <property type="project" value="TreeGrafter"/>
</dbReference>
<keyword evidence="3 5" id="KW-0378">Hydrolase</keyword>
<sequence length="561" mass="62354">MKNICILCIILFINIIYAKNITAIINNYPKVNPNKSKSKDDYYLIYVNNDYEELHIYSDLNINKRQESNIFIESLIDEIKVLISNNRNTYQHPEILDEIEKKNQLKKKIITIKEIKSINEVIDCVPDSVSINTNSYSREDILMDTNWKNLSIQENADFHLSLLSQGKYDENLIGEYDNNYYYPASGGEGIDIVILDSSFNFDNSEFSNTDERIVKCAANIKNGKADLSNIDNYCGDGGIFFHGETVSDIAGGLKHGAAKRANIYGVSLPVDYHKRIQDSDILGGLQFIYEKMIRPHKTVINLSLGGSYDRSDPFVEQMESLTNSITLKGGIIVTAAGNGGINLNTISKYTLPCIFKNVICVGGIANYQKKSSENIYKIDVDSNYGDDVNFYAPYRVEAEIIRFNIFKKVVETGTSFSSPLVAGIIATIMSENPDIEYTTEIITKILNDNGNSETFKIYNTDSILANNGKHIVYSENDIYYGCGIHSGNRPCSSDIPDSNSSDISNPSSLIKIISATATNPSTATSITTTTSTSSTVITTTTNATLTKKTTKKSISTKKTKK</sequence>
<dbReference type="EMBL" id="MCOG01000034">
    <property type="protein sequence ID" value="ORY73341.1"/>
    <property type="molecule type" value="Genomic_DNA"/>
</dbReference>
<keyword evidence="4 5" id="KW-0720">Serine protease</keyword>
<dbReference type="InterPro" id="IPR023828">
    <property type="entry name" value="Peptidase_S8_Ser-AS"/>
</dbReference>
<dbReference type="InterPro" id="IPR036852">
    <property type="entry name" value="Peptidase_S8/S53_dom_sf"/>
</dbReference>
<proteinExistence type="inferred from homology"/>
<protein>
    <submittedName>
        <fullName evidence="8">Subtilisin-like protein</fullName>
    </submittedName>
</protein>
<feature type="active site" description="Charge relay system" evidence="5">
    <location>
        <position position="242"/>
    </location>
</feature>
<dbReference type="InterPro" id="IPR050131">
    <property type="entry name" value="Peptidase_S8_subtilisin-like"/>
</dbReference>
<dbReference type="GO" id="GO:0006508">
    <property type="term" value="P:proteolysis"/>
    <property type="evidence" value="ECO:0007669"/>
    <property type="project" value="UniProtKB-KW"/>
</dbReference>
<evidence type="ECO:0000313" key="8">
    <source>
        <dbReference type="EMBL" id="ORY73341.1"/>
    </source>
</evidence>
<feature type="chain" id="PRO_5012463405" evidence="6">
    <location>
        <begin position="19"/>
        <end position="561"/>
    </location>
</feature>
<evidence type="ECO:0000313" key="9">
    <source>
        <dbReference type="Proteomes" id="UP000193920"/>
    </source>
</evidence>
<comment type="similarity">
    <text evidence="1 5">Belongs to the peptidase S8 family.</text>
</comment>
<keyword evidence="9" id="KW-1185">Reference proteome</keyword>
<dbReference type="OrthoDB" id="1896086at2759"/>
<evidence type="ECO:0000256" key="5">
    <source>
        <dbReference type="PROSITE-ProRule" id="PRU01240"/>
    </source>
</evidence>
<feature type="domain" description="Peptidase S8/S53" evidence="7">
    <location>
        <begin position="187"/>
        <end position="445"/>
    </location>
</feature>
<dbReference type="Proteomes" id="UP000193920">
    <property type="component" value="Unassembled WGS sequence"/>
</dbReference>
<evidence type="ECO:0000256" key="6">
    <source>
        <dbReference type="SAM" id="SignalP"/>
    </source>
</evidence>
<dbReference type="InterPro" id="IPR015500">
    <property type="entry name" value="Peptidase_S8_subtilisin-rel"/>
</dbReference>
<dbReference type="STRING" id="1754190.A0A1Y2EP31"/>
<organism evidence="8 9">
    <name type="scientific">Neocallimastix californiae</name>
    <dbReference type="NCBI Taxonomy" id="1754190"/>
    <lineage>
        <taxon>Eukaryota</taxon>
        <taxon>Fungi</taxon>
        <taxon>Fungi incertae sedis</taxon>
        <taxon>Chytridiomycota</taxon>
        <taxon>Chytridiomycota incertae sedis</taxon>
        <taxon>Neocallimastigomycetes</taxon>
        <taxon>Neocallimastigales</taxon>
        <taxon>Neocallimastigaceae</taxon>
        <taxon>Neocallimastix</taxon>
    </lineage>
</organism>
<feature type="signal peptide" evidence="6">
    <location>
        <begin position="1"/>
        <end position="18"/>
    </location>
</feature>
<feature type="active site" description="Charge relay system" evidence="5">
    <location>
        <position position="196"/>
    </location>
</feature>
<evidence type="ECO:0000256" key="4">
    <source>
        <dbReference type="ARBA" id="ARBA00022825"/>
    </source>
</evidence>
<evidence type="ECO:0000259" key="7">
    <source>
        <dbReference type="Pfam" id="PF00082"/>
    </source>
</evidence>
<feature type="active site" description="Charge relay system" evidence="5">
    <location>
        <position position="415"/>
    </location>
</feature>
<dbReference type="PANTHER" id="PTHR43806">
    <property type="entry name" value="PEPTIDASE S8"/>
    <property type="match status" value="1"/>
</dbReference>
<dbReference type="PROSITE" id="PS51892">
    <property type="entry name" value="SUBTILASE"/>
    <property type="match status" value="1"/>
</dbReference>
<accession>A0A1Y2EP31</accession>
<reference evidence="8 9" key="1">
    <citation type="submission" date="2016-08" db="EMBL/GenBank/DDBJ databases">
        <title>A Parts List for Fungal Cellulosomes Revealed by Comparative Genomics.</title>
        <authorList>
            <consortium name="DOE Joint Genome Institute"/>
            <person name="Haitjema C.H."/>
            <person name="Gilmore S.P."/>
            <person name="Henske J.K."/>
            <person name="Solomon K.V."/>
            <person name="De Groot R."/>
            <person name="Kuo A."/>
            <person name="Mondo S.J."/>
            <person name="Salamov A.A."/>
            <person name="Labutti K."/>
            <person name="Zhao Z."/>
            <person name="Chiniquy J."/>
            <person name="Barry K."/>
            <person name="Brewer H.M."/>
            <person name="Purvine S.O."/>
            <person name="Wright A.T."/>
            <person name="Boxma B."/>
            <person name="Van Alen T."/>
            <person name="Hackstein J.H."/>
            <person name="Baker S.E."/>
            <person name="Grigoriev I.V."/>
            <person name="O'Malley M.A."/>
        </authorList>
    </citation>
    <scope>NUCLEOTIDE SEQUENCE [LARGE SCALE GENOMIC DNA]</scope>
    <source>
        <strain evidence="8 9">G1</strain>
    </source>
</reference>
<evidence type="ECO:0000256" key="2">
    <source>
        <dbReference type="ARBA" id="ARBA00022670"/>
    </source>
</evidence>
<dbReference type="PANTHER" id="PTHR43806:SF11">
    <property type="entry name" value="CEREVISIN-RELATED"/>
    <property type="match status" value="1"/>
</dbReference>
<keyword evidence="2 5" id="KW-0645">Protease</keyword>
<gene>
    <name evidence="8" type="ORF">LY90DRAFT_666722</name>
</gene>
<evidence type="ECO:0000256" key="3">
    <source>
        <dbReference type="ARBA" id="ARBA00022801"/>
    </source>
</evidence>
<dbReference type="InterPro" id="IPR000209">
    <property type="entry name" value="Peptidase_S8/S53_dom"/>
</dbReference>